<dbReference type="AlphaFoldDB" id="A2CCK0"/>
<sequence length="41" mass="4726">MEEADLQNELEAFVIAQTSNLLNLQFFYVHCDTKYGIGGRF</sequence>
<dbReference type="Proteomes" id="UP000002274">
    <property type="component" value="Chromosome"/>
</dbReference>
<reference evidence="1 2" key="1">
    <citation type="journal article" date="2007" name="PLoS Genet.">
        <title>Patterns and implications of gene gain and loss in the evolution of Prochlorococcus.</title>
        <authorList>
            <person name="Kettler G.C."/>
            <person name="Martiny A.C."/>
            <person name="Huang K."/>
            <person name="Zucker J."/>
            <person name="Coleman M.L."/>
            <person name="Rodrigue S."/>
            <person name="Chen F."/>
            <person name="Lapidus A."/>
            <person name="Ferriera S."/>
            <person name="Johnson J."/>
            <person name="Steglich C."/>
            <person name="Church G.M."/>
            <person name="Richardson P."/>
            <person name="Chisholm S.W."/>
        </authorList>
    </citation>
    <scope>NUCLEOTIDE SEQUENCE [LARGE SCALE GENOMIC DNA]</scope>
    <source>
        <strain evidence="1 2">MIT 9303</strain>
    </source>
</reference>
<organism evidence="1 2">
    <name type="scientific">Prochlorococcus marinus (strain MIT 9303)</name>
    <dbReference type="NCBI Taxonomy" id="59922"/>
    <lineage>
        <taxon>Bacteria</taxon>
        <taxon>Bacillati</taxon>
        <taxon>Cyanobacteriota</taxon>
        <taxon>Cyanophyceae</taxon>
        <taxon>Synechococcales</taxon>
        <taxon>Prochlorococcaceae</taxon>
        <taxon>Prochlorococcus</taxon>
    </lineage>
</organism>
<protein>
    <submittedName>
        <fullName evidence="1">Uncharacterized protein</fullName>
    </submittedName>
</protein>
<dbReference type="EMBL" id="CP000554">
    <property type="protein sequence ID" value="ABM79210.1"/>
    <property type="molecule type" value="Genomic_DNA"/>
</dbReference>
<evidence type="ECO:0000313" key="1">
    <source>
        <dbReference type="EMBL" id="ABM79210.1"/>
    </source>
</evidence>
<evidence type="ECO:0000313" key="2">
    <source>
        <dbReference type="Proteomes" id="UP000002274"/>
    </source>
</evidence>
<name>A2CCK0_PROM3</name>
<dbReference type="HOGENOM" id="CLU_3275052_0_0_3"/>
<accession>A2CCK0</accession>
<gene>
    <name evidence="1" type="ordered locus">P9303_24791</name>
</gene>
<dbReference type="KEGG" id="pmf:P9303_24791"/>
<proteinExistence type="predicted"/>